<name>A0AA95HMW9_9BACT</name>
<dbReference type="EMBL" id="CP126056">
    <property type="protein sequence ID" value="WHX09406.1"/>
    <property type="molecule type" value="Genomic_DNA"/>
</dbReference>
<accession>A0AA95HMW9</accession>
<evidence type="ECO:0000313" key="2">
    <source>
        <dbReference type="Proteomes" id="UP001177934"/>
    </source>
</evidence>
<sequence>MPFNIYLKQASLKEFTAKIEQLSEYSFIYGEEVVLKHPITLDLKETPLTTILPKIRKQSQWQSQLQ</sequence>
<organism evidence="1 2">
    <name type="scientific">Phocaeicola dorei</name>
    <dbReference type="NCBI Taxonomy" id="357276"/>
    <lineage>
        <taxon>Bacteria</taxon>
        <taxon>Pseudomonadati</taxon>
        <taxon>Bacteroidota</taxon>
        <taxon>Bacteroidia</taxon>
        <taxon>Bacteroidales</taxon>
        <taxon>Bacteroidaceae</taxon>
        <taxon>Phocaeicola</taxon>
    </lineage>
</organism>
<reference evidence="1" key="1">
    <citation type="journal article" date="2023" name="Nat. Commun.">
        <title>Identification of a novel Human Milk Oligosaccharides utilization cluster in the infant gut commensal Bacteroides dorei.</title>
        <authorList>
            <person name="Kijner S."/>
            <person name="Ennis D."/>
            <person name="Shmorak S."/>
            <person name="Florentin A."/>
            <person name="Yassour M."/>
        </authorList>
    </citation>
    <scope>NUCLEOTIDE SEQUENCE</scope>
    <source>
        <strain evidence="1">2</strain>
    </source>
</reference>
<protein>
    <submittedName>
        <fullName evidence="1">Uncharacterized protein</fullName>
    </submittedName>
</protein>
<evidence type="ECO:0000313" key="1">
    <source>
        <dbReference type="EMBL" id="WHX09406.1"/>
    </source>
</evidence>
<gene>
    <name evidence="1" type="ORF">QNN11_19130</name>
</gene>
<proteinExistence type="predicted"/>
<dbReference type="AlphaFoldDB" id="A0AA95HMW9"/>
<dbReference type="Proteomes" id="UP001177934">
    <property type="component" value="Chromosome"/>
</dbReference>